<name>A0A9D8KHD4_9DELT</name>
<organism evidence="1 2">
    <name type="scientific">Candidatus Zymogenus saltonus</name>
    <dbReference type="NCBI Taxonomy" id="2844893"/>
    <lineage>
        <taxon>Bacteria</taxon>
        <taxon>Deltaproteobacteria</taxon>
        <taxon>Candidatus Zymogenia</taxon>
        <taxon>Candidatus Zymogeniales</taxon>
        <taxon>Candidatus Zymogenaceae</taxon>
        <taxon>Candidatus Zymogenus</taxon>
    </lineage>
</organism>
<sequence>MTEGKSLTHLSYRSVVDAIEDILGKSGKNSVLNFAGLGWMVNNPVDYDPEARVAFDDVTRLFYGVREIVGNKGYDIIMFRGGVTSVKNIVKHSLPLQTLITMKLDPIEKLKLGYRAYITNAGYDPDKTMEHFGETRQILIHRPDCTECEIYTKDSEKLKEFKEPSCSFIKGILYEIGNIFKETKVAVNEVKCRLLGDDECLYKIDYEIIG</sequence>
<reference evidence="1" key="1">
    <citation type="journal article" date="2021" name="Environ. Microbiol.">
        <title>Genomic characterization of three novel Desulfobacterota classes expand the metabolic and phylogenetic diversity of the phylum.</title>
        <authorList>
            <person name="Murphy C.L."/>
            <person name="Biggerstaff J."/>
            <person name="Eichhorn A."/>
            <person name="Ewing E."/>
            <person name="Shahan R."/>
            <person name="Soriano D."/>
            <person name="Stewart S."/>
            <person name="VanMol K."/>
            <person name="Walker R."/>
            <person name="Walters P."/>
            <person name="Elshahed M.S."/>
            <person name="Youssef N.H."/>
        </authorList>
    </citation>
    <scope>NUCLEOTIDE SEQUENCE</scope>
    <source>
        <strain evidence="1">Zod_Metabat.24</strain>
    </source>
</reference>
<evidence type="ECO:0008006" key="3">
    <source>
        <dbReference type="Google" id="ProtNLM"/>
    </source>
</evidence>
<reference evidence="1" key="2">
    <citation type="submission" date="2021-01" db="EMBL/GenBank/DDBJ databases">
        <authorList>
            <person name="Hahn C.R."/>
            <person name="Youssef N.H."/>
            <person name="Elshahed M."/>
        </authorList>
    </citation>
    <scope>NUCLEOTIDE SEQUENCE</scope>
    <source>
        <strain evidence="1">Zod_Metabat.24</strain>
    </source>
</reference>
<dbReference type="AlphaFoldDB" id="A0A9D8KHD4"/>
<evidence type="ECO:0000313" key="1">
    <source>
        <dbReference type="EMBL" id="MBN1574050.1"/>
    </source>
</evidence>
<proteinExistence type="predicted"/>
<gene>
    <name evidence="1" type="ORF">JW984_12715</name>
</gene>
<dbReference type="Gene3D" id="3.30.1380.20">
    <property type="entry name" value="Trafficking protein particle complex subunit 3"/>
    <property type="match status" value="1"/>
</dbReference>
<comment type="caution">
    <text evidence="1">The sequence shown here is derived from an EMBL/GenBank/DDBJ whole genome shotgun (WGS) entry which is preliminary data.</text>
</comment>
<evidence type="ECO:0000313" key="2">
    <source>
        <dbReference type="Proteomes" id="UP000809273"/>
    </source>
</evidence>
<dbReference type="EMBL" id="JAFGIX010000064">
    <property type="protein sequence ID" value="MBN1574050.1"/>
    <property type="molecule type" value="Genomic_DNA"/>
</dbReference>
<dbReference type="InterPro" id="IPR024096">
    <property type="entry name" value="NO_sig/Golgi_transp_ligand-bd"/>
</dbReference>
<accession>A0A9D8KHD4</accession>
<protein>
    <recommendedName>
        <fullName evidence="3">4-vinyl reductase 4VR domain-containing protein</fullName>
    </recommendedName>
</protein>
<dbReference type="SUPFAM" id="SSF111126">
    <property type="entry name" value="Ligand-binding domain in the NO signalling and Golgi transport"/>
    <property type="match status" value="1"/>
</dbReference>
<dbReference type="Proteomes" id="UP000809273">
    <property type="component" value="Unassembled WGS sequence"/>
</dbReference>